<reference evidence="1" key="1">
    <citation type="journal article" date="2020" name="Stud. Mycol.">
        <title>101 Dothideomycetes genomes: a test case for predicting lifestyles and emergence of pathogens.</title>
        <authorList>
            <person name="Haridas S."/>
            <person name="Albert R."/>
            <person name="Binder M."/>
            <person name="Bloem J."/>
            <person name="Labutti K."/>
            <person name="Salamov A."/>
            <person name="Andreopoulos B."/>
            <person name="Baker S."/>
            <person name="Barry K."/>
            <person name="Bills G."/>
            <person name="Bluhm B."/>
            <person name="Cannon C."/>
            <person name="Castanera R."/>
            <person name="Culley D."/>
            <person name="Daum C."/>
            <person name="Ezra D."/>
            <person name="Gonzalez J."/>
            <person name="Henrissat B."/>
            <person name="Kuo A."/>
            <person name="Liang C."/>
            <person name="Lipzen A."/>
            <person name="Lutzoni F."/>
            <person name="Magnuson J."/>
            <person name="Mondo S."/>
            <person name="Nolan M."/>
            <person name="Ohm R."/>
            <person name="Pangilinan J."/>
            <person name="Park H.-J."/>
            <person name="Ramirez L."/>
            <person name="Alfaro M."/>
            <person name="Sun H."/>
            <person name="Tritt A."/>
            <person name="Yoshinaga Y."/>
            <person name="Zwiers L.-H."/>
            <person name="Turgeon B."/>
            <person name="Goodwin S."/>
            <person name="Spatafora J."/>
            <person name="Crous P."/>
            <person name="Grigoriev I."/>
        </authorList>
    </citation>
    <scope>NUCLEOTIDE SEQUENCE</scope>
    <source>
        <strain evidence="1">CBS 627.86</strain>
    </source>
</reference>
<dbReference type="InterPro" id="IPR029032">
    <property type="entry name" value="AhpD-like"/>
</dbReference>
<accession>A0A6A5YYE7</accession>
<proteinExistence type="predicted"/>
<dbReference type="Gene3D" id="1.20.1290.10">
    <property type="entry name" value="AhpD-like"/>
    <property type="match status" value="1"/>
</dbReference>
<organism evidence="1 2">
    <name type="scientific">Lophiotrema nucula</name>
    <dbReference type="NCBI Taxonomy" id="690887"/>
    <lineage>
        <taxon>Eukaryota</taxon>
        <taxon>Fungi</taxon>
        <taxon>Dikarya</taxon>
        <taxon>Ascomycota</taxon>
        <taxon>Pezizomycotina</taxon>
        <taxon>Dothideomycetes</taxon>
        <taxon>Pleosporomycetidae</taxon>
        <taxon>Pleosporales</taxon>
        <taxon>Lophiotremataceae</taxon>
        <taxon>Lophiotrema</taxon>
    </lineage>
</organism>
<sequence>MDSRLDAEFIASLAATGKAAGEKFPWYRGAIIGLGALNYPEEIPAFYLHVLEKYVPQPDHRHETTKMIEGLTKASGIVGAAKTGNATRALSQVIPPHLRDGTCYRRNETFEQAAKRGDALHTKIYGRNPEFDDSRTSNAAPDYYYIVRNLFYGYIFSFDEILDDLETEHVIISALLGIDCQEQVKNHMIGMQLNGAQWEEVEAFRNVVLKLAERLGIKFKTAPIPVPRIPSGAESHV</sequence>
<dbReference type="AlphaFoldDB" id="A0A6A5YYE7"/>
<evidence type="ECO:0000313" key="2">
    <source>
        <dbReference type="Proteomes" id="UP000799770"/>
    </source>
</evidence>
<evidence type="ECO:0008006" key="3">
    <source>
        <dbReference type="Google" id="ProtNLM"/>
    </source>
</evidence>
<evidence type="ECO:0000313" key="1">
    <source>
        <dbReference type="EMBL" id="KAF2111844.1"/>
    </source>
</evidence>
<name>A0A6A5YYE7_9PLEO</name>
<dbReference type="PANTHER" id="PTHR28180:SF2">
    <property type="entry name" value="PEROXISOMAL PROTEIN 2"/>
    <property type="match status" value="1"/>
</dbReference>
<dbReference type="SUPFAM" id="SSF69118">
    <property type="entry name" value="AhpD-like"/>
    <property type="match status" value="1"/>
</dbReference>
<keyword evidence="2" id="KW-1185">Reference proteome</keyword>
<dbReference type="Proteomes" id="UP000799770">
    <property type="component" value="Unassembled WGS sequence"/>
</dbReference>
<dbReference type="InterPro" id="IPR052999">
    <property type="entry name" value="PTS1_Protein"/>
</dbReference>
<gene>
    <name evidence="1" type="ORF">BDV96DRAFT_634599</name>
</gene>
<dbReference type="PANTHER" id="PTHR28180">
    <property type="entry name" value="CONSERVED MITOCHONDRIAL PROTEIN-RELATED"/>
    <property type="match status" value="1"/>
</dbReference>
<protein>
    <recommendedName>
        <fullName evidence="3">AhpD-like protein</fullName>
    </recommendedName>
</protein>
<dbReference type="EMBL" id="ML977333">
    <property type="protein sequence ID" value="KAF2111844.1"/>
    <property type="molecule type" value="Genomic_DNA"/>
</dbReference>
<dbReference type="OrthoDB" id="5537330at2759"/>